<protein>
    <submittedName>
        <fullName evidence="3">Uncharacterized protein</fullName>
    </submittedName>
</protein>
<name>A0A1B8R6K6_RHILT</name>
<feature type="region of interest" description="Disordered" evidence="1">
    <location>
        <begin position="127"/>
        <end position="152"/>
    </location>
</feature>
<organism evidence="3">
    <name type="scientific">Rhizobium leguminosarum bv. trifolii</name>
    <dbReference type="NCBI Taxonomy" id="386"/>
    <lineage>
        <taxon>Bacteria</taxon>
        <taxon>Pseudomonadati</taxon>
        <taxon>Pseudomonadota</taxon>
        <taxon>Alphaproteobacteria</taxon>
        <taxon>Hyphomicrobiales</taxon>
        <taxon>Rhizobiaceae</taxon>
        <taxon>Rhizobium/Agrobacterium group</taxon>
        <taxon>Rhizobium</taxon>
    </lineage>
</organism>
<evidence type="ECO:0000256" key="2">
    <source>
        <dbReference type="SAM" id="Phobius"/>
    </source>
</evidence>
<evidence type="ECO:0000256" key="1">
    <source>
        <dbReference type="SAM" id="MobiDB-lite"/>
    </source>
</evidence>
<keyword evidence="2" id="KW-0472">Membrane</keyword>
<dbReference type="RefSeq" id="WP_065277386.1">
    <property type="nucleotide sequence ID" value="NZ_MAMO01000149.1"/>
</dbReference>
<reference evidence="3" key="2">
    <citation type="journal article" date="2016" name="Front. Microbiol.">
        <title>The Regulatory Protein RosR Affects Rhizobium leguminosarum bv. trifolii Protein Profiles, Cell Surface Properties, and Symbiosis with Clover.</title>
        <authorList>
            <person name="Rachwal K."/>
            <person name="Boguszewska A."/>
            <person name="Kopcinska J."/>
            <person name="Karas M."/>
            <person name="Tchorzewski M."/>
            <person name="Janczarek M."/>
        </authorList>
    </citation>
    <scope>NUCLEOTIDE SEQUENCE</scope>
    <source>
        <strain evidence="3">Rt24.2</strain>
    </source>
</reference>
<dbReference type="EMBL" id="KX490259">
    <property type="protein sequence ID" value="AOO92623.1"/>
    <property type="molecule type" value="Genomic_DNA"/>
</dbReference>
<dbReference type="AlphaFoldDB" id="A0A1B8R6K6"/>
<sequence>MSAIVAFLLRTIGVGGCAFLALYVYDWGLPGALRIPYLSSIPIIGDLTTGRAHSYAADQVQIATAAQKAQCEARLEKTVSSFQYEALAAQLAEERRRRLIADLLTTEASRRAAAAVRAKSEAEAELEARIAADTDPDGGRWTEEDGRWNGKR</sequence>
<evidence type="ECO:0000313" key="3">
    <source>
        <dbReference type="EMBL" id="AOO92623.1"/>
    </source>
</evidence>
<reference evidence="3" key="1">
    <citation type="journal article" date="2015" name="BMC Genomics">
        <title>Transcriptome profiling of a Rhizobium leguminosarum bv. trifolii rosR mutant reveals the role of the transcriptional regulator RosR in motility, synthesis of cell-surface components, and other cellular processes.</title>
        <authorList>
            <person name="Rachwal K."/>
            <person name="Matczynska E."/>
            <person name="Janczarek M."/>
        </authorList>
    </citation>
    <scope>NUCLEOTIDE SEQUENCE</scope>
    <source>
        <strain evidence="3">Rt24.2</strain>
    </source>
</reference>
<keyword evidence="2" id="KW-0812">Transmembrane</keyword>
<accession>A0A1B8R6K6</accession>
<proteinExistence type="predicted"/>
<feature type="transmembrane region" description="Helical" evidence="2">
    <location>
        <begin position="6"/>
        <end position="25"/>
    </location>
</feature>
<keyword evidence="2" id="KW-1133">Transmembrane helix</keyword>